<feature type="compositionally biased region" description="Low complexity" evidence="11">
    <location>
        <begin position="31"/>
        <end position="42"/>
    </location>
</feature>
<evidence type="ECO:0000256" key="1">
    <source>
        <dbReference type="ARBA" id="ARBA00005443"/>
    </source>
</evidence>
<organism evidence="14">
    <name type="scientific">Anopheles braziliensis</name>
    <dbReference type="NCBI Taxonomy" id="58242"/>
    <lineage>
        <taxon>Eukaryota</taxon>
        <taxon>Metazoa</taxon>
        <taxon>Ecdysozoa</taxon>
        <taxon>Arthropoda</taxon>
        <taxon>Hexapoda</taxon>
        <taxon>Insecta</taxon>
        <taxon>Pterygota</taxon>
        <taxon>Neoptera</taxon>
        <taxon>Endopterygota</taxon>
        <taxon>Diptera</taxon>
        <taxon>Nematocera</taxon>
        <taxon>Culicoidea</taxon>
        <taxon>Culicidae</taxon>
        <taxon>Anophelinae</taxon>
        <taxon>Anopheles</taxon>
    </lineage>
</organism>
<accession>A0A2M3ZJA6</accession>
<reference evidence="14" key="1">
    <citation type="submission" date="2018-01" db="EMBL/GenBank/DDBJ databases">
        <title>An insight into the sialome of Amazonian anophelines.</title>
        <authorList>
            <person name="Ribeiro J.M."/>
            <person name="Scarpassa V."/>
            <person name="Calvo E."/>
        </authorList>
    </citation>
    <scope>NUCLEOTIDE SEQUENCE</scope>
    <source>
        <tissue evidence="14">Salivary glands</tissue>
    </source>
</reference>
<evidence type="ECO:0000256" key="5">
    <source>
        <dbReference type="ARBA" id="ARBA00023136"/>
    </source>
</evidence>
<keyword evidence="4" id="KW-0811">Translocation</keyword>
<comment type="function">
    <text evidence="10">Component of the PEX13-PEX14 docking complex, a translocon channel that specifically mediates the import of peroxisomal cargo proteins bound to PEX5 receptor. The PEX13-PEX14 docking complex forms a large import pore which can be opened to a diameter of about 9 nm. Mechanistically, PEX5 receptor along with cargo proteins associates with the PEX14 subunit of the PEX13-PEX14 docking complex in the cytosol, leading to the insertion of the receptor into the organelle membrane with the concomitant translocation of the cargo into the peroxisome matrix.</text>
</comment>
<evidence type="ECO:0000256" key="11">
    <source>
        <dbReference type="SAM" id="MobiDB-lite"/>
    </source>
</evidence>
<evidence type="ECO:0000256" key="2">
    <source>
        <dbReference type="ARBA" id="ARBA00022448"/>
    </source>
</evidence>
<evidence type="ECO:0000256" key="8">
    <source>
        <dbReference type="ARBA" id="ARBA00029691"/>
    </source>
</evidence>
<evidence type="ECO:0000256" key="6">
    <source>
        <dbReference type="ARBA" id="ARBA00023140"/>
    </source>
</evidence>
<dbReference type="GO" id="GO:0005102">
    <property type="term" value="F:signaling receptor binding"/>
    <property type="evidence" value="ECO:0007669"/>
    <property type="project" value="TreeGrafter"/>
</dbReference>
<feature type="domain" description="Peroxisome membrane anchor protein Pex14p N-terminal" evidence="13">
    <location>
        <begin position="50"/>
        <end position="91"/>
    </location>
</feature>
<feature type="transmembrane region" description="Helical" evidence="12">
    <location>
        <begin position="143"/>
        <end position="161"/>
    </location>
</feature>
<dbReference type="InterPro" id="IPR006785">
    <property type="entry name" value="Pex14_N"/>
</dbReference>
<dbReference type="GO" id="GO:1990429">
    <property type="term" value="C:peroxisomal importomer complex"/>
    <property type="evidence" value="ECO:0007669"/>
    <property type="project" value="TreeGrafter"/>
</dbReference>
<feature type="region of interest" description="Disordered" evidence="11">
    <location>
        <begin position="1"/>
        <end position="49"/>
    </location>
</feature>
<comment type="subcellular location">
    <subcellularLocation>
        <location evidence="9 10">Peroxisome membrane</location>
    </subcellularLocation>
</comment>
<keyword evidence="6 10" id="KW-0576">Peroxisome</keyword>
<dbReference type="AlphaFoldDB" id="A0A2M3ZJA6"/>
<evidence type="ECO:0000259" key="13">
    <source>
        <dbReference type="Pfam" id="PF04695"/>
    </source>
</evidence>
<evidence type="ECO:0000256" key="7">
    <source>
        <dbReference type="ARBA" id="ARBA00029502"/>
    </source>
</evidence>
<dbReference type="Gene3D" id="1.10.10.10">
    <property type="entry name" value="Winged helix-like DNA-binding domain superfamily/Winged helix DNA-binding domain"/>
    <property type="match status" value="1"/>
</dbReference>
<dbReference type="GO" id="GO:0016560">
    <property type="term" value="P:protein import into peroxisome matrix, docking"/>
    <property type="evidence" value="ECO:0007669"/>
    <property type="project" value="UniProtKB-UniRule"/>
</dbReference>
<evidence type="ECO:0000256" key="9">
    <source>
        <dbReference type="ARBA" id="ARBA00046271"/>
    </source>
</evidence>
<sequence length="302" mass="32894">MGENSQEAAETPPAVLSAVASLTTTTDHGLTESASTTATSTSSPPPLPPREHLIVTAIKFLNNPNVVRSAINKKQAFLRSKGLTEDEIQIACERAGVFTGDPKLPSHTVISMGVESGGANYAKSGAYQLQQRSSNFLTRMKDMLSSVALLSGLMYGAYWFYKKFIEPLLFRDKKKKSVTEELAELNASVTLKIDTISGELTGIREELNRVNQLNDRMKELTSFKGDLDSIKGLLLNRKQFAAPNLPILPPSIPAWQLRSQQHQQPSSEGEHDKIDDNDTGSGSGSSENDVVLKNSDSSLEIM</sequence>
<dbReference type="InterPro" id="IPR036388">
    <property type="entry name" value="WH-like_DNA-bd_sf"/>
</dbReference>
<dbReference type="InterPro" id="IPR025655">
    <property type="entry name" value="PEX14"/>
</dbReference>
<keyword evidence="5 10" id="KW-0472">Membrane</keyword>
<dbReference type="PANTHER" id="PTHR23058:SF0">
    <property type="entry name" value="PEROXISOMAL MEMBRANE PROTEIN PEX14"/>
    <property type="match status" value="1"/>
</dbReference>
<dbReference type="GO" id="GO:0005778">
    <property type="term" value="C:peroxisomal membrane"/>
    <property type="evidence" value="ECO:0007669"/>
    <property type="project" value="UniProtKB-SubCell"/>
</dbReference>
<feature type="compositionally biased region" description="Polar residues" evidence="11">
    <location>
        <begin position="257"/>
        <end position="267"/>
    </location>
</feature>
<keyword evidence="12" id="KW-0812">Transmembrane</keyword>
<feature type="region of interest" description="Disordered" evidence="11">
    <location>
        <begin position="256"/>
        <end position="302"/>
    </location>
</feature>
<keyword evidence="3 10" id="KW-0653">Protein transport</keyword>
<keyword evidence="2 10" id="KW-0813">Transport</keyword>
<evidence type="ECO:0000256" key="10">
    <source>
        <dbReference type="RuleBase" id="RU367032"/>
    </source>
</evidence>
<name>A0A2M3ZJA6_9DIPT</name>
<dbReference type="EMBL" id="GGFM01007804">
    <property type="protein sequence ID" value="MBW28555.1"/>
    <property type="molecule type" value="Transcribed_RNA"/>
</dbReference>
<proteinExistence type="inferred from homology"/>
<evidence type="ECO:0000313" key="14">
    <source>
        <dbReference type="EMBL" id="MBW28555.1"/>
    </source>
</evidence>
<dbReference type="PANTHER" id="PTHR23058">
    <property type="entry name" value="PEROXISOMAL MEMBRANE PROTEIN PEX14"/>
    <property type="match status" value="1"/>
</dbReference>
<keyword evidence="12" id="KW-1133">Transmembrane helix</keyword>
<protein>
    <recommendedName>
        <fullName evidence="7 10">Peroxisomal membrane protein PEX14</fullName>
    </recommendedName>
    <alternativeName>
        <fullName evidence="8 10">Peroxin-14</fullName>
    </alternativeName>
</protein>
<evidence type="ECO:0000256" key="4">
    <source>
        <dbReference type="ARBA" id="ARBA00023010"/>
    </source>
</evidence>
<dbReference type="Pfam" id="PF04695">
    <property type="entry name" value="Pex14_N"/>
    <property type="match status" value="1"/>
</dbReference>
<comment type="similarity">
    <text evidence="1 10">Belongs to the peroxin-14 family.</text>
</comment>
<evidence type="ECO:0000256" key="3">
    <source>
        <dbReference type="ARBA" id="ARBA00022927"/>
    </source>
</evidence>
<evidence type="ECO:0000256" key="12">
    <source>
        <dbReference type="SAM" id="Phobius"/>
    </source>
</evidence>